<sequence length="308" mass="33909">MLKVKNGFIAKTLISSWPSLPPSPPPSSKGASSTNSSLDLVATPKPLTSTPFSSTADLQQKANPAEPEPKSGSDASSRIEKVSEWLAKTFEATGKPVPEFEYTPRNVSHLHGLLIVSKAKDEAARLVARDFRQKASEYRSQGIDYWNSHAFGDQYRATDTVINGAGKLKLVFGIFTRVAIKQLDRITGQGQFVISVEDTLKIIICRKQHKKLYSLEMELAAIRNEGFVLKQLLETNGIYSEGKLLVMIGVLTTFGCQKNRDAIHNAWMGSGAALKKLEDGRALLQDLLLGEVKIMETIRIRTLIVRIG</sequence>
<dbReference type="GO" id="GO:0005874">
    <property type="term" value="C:microtubule"/>
    <property type="evidence" value="ECO:0007669"/>
    <property type="project" value="UniProtKB-KW"/>
</dbReference>
<dbReference type="Proteomes" id="UP000464620">
    <property type="component" value="Chromosome B09"/>
</dbReference>
<comment type="similarity">
    <text evidence="2">Belongs to the HAUS1 family.</text>
</comment>
<evidence type="ECO:0000256" key="2">
    <source>
        <dbReference type="ARBA" id="ARBA00005479"/>
    </source>
</evidence>
<keyword evidence="7" id="KW-0175">Coiled coil</keyword>
<keyword evidence="4" id="KW-0132">Cell division</keyword>
<keyword evidence="11" id="KW-0808">Transferase</keyword>
<organism evidence="11 12">
    <name type="scientific">Arachis hypogaea</name>
    <name type="common">Peanut</name>
    <dbReference type="NCBI Taxonomy" id="3818"/>
    <lineage>
        <taxon>Eukaryota</taxon>
        <taxon>Viridiplantae</taxon>
        <taxon>Streptophyta</taxon>
        <taxon>Embryophyta</taxon>
        <taxon>Tracheophyta</taxon>
        <taxon>Spermatophyta</taxon>
        <taxon>Magnoliopsida</taxon>
        <taxon>eudicotyledons</taxon>
        <taxon>Gunneridae</taxon>
        <taxon>Pentapetalae</taxon>
        <taxon>rosids</taxon>
        <taxon>fabids</taxon>
        <taxon>Fabales</taxon>
        <taxon>Fabaceae</taxon>
        <taxon>Papilionoideae</taxon>
        <taxon>50 kb inversion clade</taxon>
        <taxon>dalbergioids sensu lato</taxon>
        <taxon>Dalbergieae</taxon>
        <taxon>Pterocarpus clade</taxon>
        <taxon>Arachis</taxon>
    </lineage>
</organism>
<accession>A0A6B9VBU4</accession>
<evidence type="ECO:0000256" key="10">
    <source>
        <dbReference type="SAM" id="MobiDB-lite"/>
    </source>
</evidence>
<proteinExistence type="inferred from homology"/>
<keyword evidence="11" id="KW-0328">Glycosyltransferase</keyword>
<gene>
    <name evidence="11" type="ORF">DS421_19g659030</name>
</gene>
<keyword evidence="9" id="KW-0131">Cell cycle</keyword>
<dbReference type="AlphaFoldDB" id="A0A6B9VBU4"/>
<evidence type="ECO:0000256" key="4">
    <source>
        <dbReference type="ARBA" id="ARBA00022618"/>
    </source>
</evidence>
<evidence type="ECO:0000313" key="12">
    <source>
        <dbReference type="Proteomes" id="UP000464620"/>
    </source>
</evidence>
<dbReference type="GO" id="GO:0070652">
    <property type="term" value="C:HAUS complex"/>
    <property type="evidence" value="ECO:0007669"/>
    <property type="project" value="InterPro"/>
</dbReference>
<keyword evidence="3" id="KW-0963">Cytoplasm</keyword>
<keyword evidence="8" id="KW-0206">Cytoskeleton</keyword>
<reference evidence="11 12" key="1">
    <citation type="submission" date="2020-01" db="EMBL/GenBank/DDBJ databases">
        <title>Genome sequence of Arachis hypogaea, cultivar Shitouqi.</title>
        <authorList>
            <person name="Zhuang W."/>
            <person name="Chen H."/>
            <person name="Varshney R."/>
            <person name="Wang D."/>
            <person name="Ming R."/>
        </authorList>
    </citation>
    <scope>NUCLEOTIDE SEQUENCE [LARGE SCALE GENOMIC DNA]</scope>
    <source>
        <tissue evidence="11">Young leaf</tissue>
    </source>
</reference>
<dbReference type="PANTHER" id="PTHR31570">
    <property type="entry name" value="HAUS AUGMIN-LIKE COMPLEX SUBUNIT 1"/>
    <property type="match status" value="1"/>
</dbReference>
<keyword evidence="5" id="KW-0493">Microtubule</keyword>
<comment type="subcellular location">
    <subcellularLocation>
        <location evidence="1">Cytoplasm</location>
        <location evidence="1">Cytoskeleton</location>
        <location evidence="1">Spindle</location>
    </subcellularLocation>
</comment>
<evidence type="ECO:0000256" key="7">
    <source>
        <dbReference type="ARBA" id="ARBA00023054"/>
    </source>
</evidence>
<dbReference type="GO" id="GO:0051301">
    <property type="term" value="P:cell division"/>
    <property type="evidence" value="ECO:0007669"/>
    <property type="project" value="UniProtKB-KW"/>
</dbReference>
<evidence type="ECO:0000256" key="6">
    <source>
        <dbReference type="ARBA" id="ARBA00022776"/>
    </source>
</evidence>
<dbReference type="UniPathway" id="UPA00378"/>
<feature type="compositionally biased region" description="Polar residues" evidence="10">
    <location>
        <begin position="46"/>
        <end position="62"/>
    </location>
</feature>
<name>A0A6B9VBU4_ARAHY</name>
<dbReference type="GO" id="GO:0005829">
    <property type="term" value="C:cytosol"/>
    <property type="evidence" value="ECO:0007669"/>
    <property type="project" value="TreeGrafter"/>
</dbReference>
<feature type="region of interest" description="Disordered" evidence="10">
    <location>
        <begin position="15"/>
        <end position="78"/>
    </location>
</feature>
<dbReference type="PANTHER" id="PTHR31570:SF1">
    <property type="entry name" value="HAUS AUGMIN-LIKE COMPLEX SUBUNIT 1"/>
    <property type="match status" value="1"/>
</dbReference>
<keyword evidence="6" id="KW-0498">Mitosis</keyword>
<evidence type="ECO:0000313" key="11">
    <source>
        <dbReference type="EMBL" id="QHN78164.1"/>
    </source>
</evidence>
<feature type="compositionally biased region" description="Basic and acidic residues" evidence="10">
    <location>
        <begin position="67"/>
        <end position="78"/>
    </location>
</feature>
<dbReference type="Pfam" id="PF25762">
    <property type="entry name" value="HAUS1"/>
    <property type="match status" value="1"/>
</dbReference>
<evidence type="ECO:0000256" key="5">
    <source>
        <dbReference type="ARBA" id="ARBA00022701"/>
    </source>
</evidence>
<dbReference type="GO" id="GO:0016757">
    <property type="term" value="F:glycosyltransferase activity"/>
    <property type="evidence" value="ECO:0007669"/>
    <property type="project" value="UniProtKB-KW"/>
</dbReference>
<dbReference type="GO" id="GO:0005819">
    <property type="term" value="C:spindle"/>
    <property type="evidence" value="ECO:0007669"/>
    <property type="project" value="UniProtKB-SubCell"/>
</dbReference>
<dbReference type="InterPro" id="IPR026243">
    <property type="entry name" value="HAUS1"/>
</dbReference>
<evidence type="ECO:0000256" key="8">
    <source>
        <dbReference type="ARBA" id="ARBA00023212"/>
    </source>
</evidence>
<evidence type="ECO:0000256" key="9">
    <source>
        <dbReference type="ARBA" id="ARBA00023306"/>
    </source>
</evidence>
<protein>
    <submittedName>
        <fullName evidence="11">Putative beta-1,3-galactosyltransferase</fullName>
    </submittedName>
</protein>
<evidence type="ECO:0000256" key="1">
    <source>
        <dbReference type="ARBA" id="ARBA00004186"/>
    </source>
</evidence>
<evidence type="ECO:0000256" key="3">
    <source>
        <dbReference type="ARBA" id="ARBA00022490"/>
    </source>
</evidence>
<dbReference type="GO" id="GO:0051225">
    <property type="term" value="P:spindle assembly"/>
    <property type="evidence" value="ECO:0007669"/>
    <property type="project" value="InterPro"/>
</dbReference>
<dbReference type="EMBL" id="CP031001">
    <property type="protein sequence ID" value="QHN78164.1"/>
    <property type="molecule type" value="Genomic_DNA"/>
</dbReference>